<feature type="region of interest" description="Disordered" evidence="1">
    <location>
        <begin position="136"/>
        <end position="171"/>
    </location>
</feature>
<sequence length="171" mass="18637">MEKKVIKDMKSFECSSPSELDRKFFGEHSLLSALSLEQLSTSRTSNDAEADGSDTRLSVLASLCLSSDPISPSQAFPMGSVNSQDTDNCYLAVPLQGKSSTPQILLQKQQKKAACFDQLYSDVAASQMSWDVSLIKPESNSPKPYMESSGLEQTWSPKPPSTQYSLAEVSP</sequence>
<evidence type="ECO:0000313" key="2">
    <source>
        <dbReference type="EMBL" id="KAE8297966.1"/>
    </source>
</evidence>
<accession>A0A6G0J3A2</accession>
<protein>
    <submittedName>
        <fullName evidence="2">Uncharacterized protein</fullName>
    </submittedName>
</protein>
<comment type="caution">
    <text evidence="2">The sequence shown here is derived from an EMBL/GenBank/DDBJ whole genome shotgun (WGS) entry which is preliminary data.</text>
</comment>
<organism evidence="2 3">
    <name type="scientific">Larimichthys crocea</name>
    <name type="common">Large yellow croaker</name>
    <name type="synonym">Pseudosciaena crocea</name>
    <dbReference type="NCBI Taxonomy" id="215358"/>
    <lineage>
        <taxon>Eukaryota</taxon>
        <taxon>Metazoa</taxon>
        <taxon>Chordata</taxon>
        <taxon>Craniata</taxon>
        <taxon>Vertebrata</taxon>
        <taxon>Euteleostomi</taxon>
        <taxon>Actinopterygii</taxon>
        <taxon>Neopterygii</taxon>
        <taxon>Teleostei</taxon>
        <taxon>Neoteleostei</taxon>
        <taxon>Acanthomorphata</taxon>
        <taxon>Eupercaria</taxon>
        <taxon>Sciaenidae</taxon>
        <taxon>Larimichthys</taxon>
    </lineage>
</organism>
<evidence type="ECO:0000256" key="1">
    <source>
        <dbReference type="SAM" id="MobiDB-lite"/>
    </source>
</evidence>
<reference evidence="2 3" key="1">
    <citation type="submission" date="2019-07" db="EMBL/GenBank/DDBJ databases">
        <title>Chromosome genome assembly for large yellow croaker.</title>
        <authorList>
            <person name="Xiao S."/>
        </authorList>
    </citation>
    <scope>NUCLEOTIDE SEQUENCE [LARGE SCALE GENOMIC DNA]</scope>
    <source>
        <strain evidence="2">JMULYC20181020</strain>
        <tissue evidence="2">Muscle</tissue>
    </source>
</reference>
<gene>
    <name evidence="2" type="ORF">D5F01_LYC02449</name>
</gene>
<feature type="compositionally biased region" description="Polar residues" evidence="1">
    <location>
        <begin position="150"/>
        <end position="165"/>
    </location>
</feature>
<evidence type="ECO:0000313" key="3">
    <source>
        <dbReference type="Proteomes" id="UP000424527"/>
    </source>
</evidence>
<name>A0A6G0J3A2_LARCR</name>
<proteinExistence type="predicted"/>
<keyword evidence="3" id="KW-1185">Reference proteome</keyword>
<dbReference type="AlphaFoldDB" id="A0A6G0J3A2"/>
<dbReference type="Proteomes" id="UP000424527">
    <property type="component" value="Unassembled WGS sequence"/>
</dbReference>
<dbReference type="EMBL" id="REGW02000003">
    <property type="protein sequence ID" value="KAE8297966.1"/>
    <property type="molecule type" value="Genomic_DNA"/>
</dbReference>